<evidence type="ECO:0000313" key="5">
    <source>
        <dbReference type="Proteomes" id="UP001251857"/>
    </source>
</evidence>
<dbReference type="RefSeq" id="WP_311653673.1">
    <property type="nucleotide sequence ID" value="NZ_JAVRIB010000013.1"/>
</dbReference>
<gene>
    <name evidence="4" type="ORF">RM532_12520</name>
</gene>
<name>A0ABU3C2I9_9GAMM</name>
<evidence type="ECO:0000259" key="3">
    <source>
        <dbReference type="PROSITE" id="PS51123"/>
    </source>
</evidence>
<reference evidence="4 5" key="1">
    <citation type="submission" date="2023-09" db="EMBL/GenBank/DDBJ databases">
        <authorList>
            <person name="Rey-Velasco X."/>
        </authorList>
    </citation>
    <scope>NUCLEOTIDE SEQUENCE [LARGE SCALE GENOMIC DNA]</scope>
    <source>
        <strain evidence="4 5">W335</strain>
    </source>
</reference>
<evidence type="ECO:0000256" key="1">
    <source>
        <dbReference type="PROSITE-ProRule" id="PRU00473"/>
    </source>
</evidence>
<evidence type="ECO:0000256" key="2">
    <source>
        <dbReference type="SAM" id="SignalP"/>
    </source>
</evidence>
<keyword evidence="1" id="KW-0472">Membrane</keyword>
<feature type="domain" description="OmpA-like" evidence="3">
    <location>
        <begin position="207"/>
        <end position="331"/>
    </location>
</feature>
<feature type="chain" id="PRO_5046471736" evidence="2">
    <location>
        <begin position="25"/>
        <end position="347"/>
    </location>
</feature>
<dbReference type="CDD" id="cd07185">
    <property type="entry name" value="OmpA_C-like"/>
    <property type="match status" value="1"/>
</dbReference>
<dbReference type="InterPro" id="IPR006665">
    <property type="entry name" value="OmpA-like"/>
</dbReference>
<comment type="caution">
    <text evidence="4">The sequence shown here is derived from an EMBL/GenBank/DDBJ whole genome shotgun (WGS) entry which is preliminary data.</text>
</comment>
<feature type="signal peptide" evidence="2">
    <location>
        <begin position="1"/>
        <end position="24"/>
    </location>
</feature>
<dbReference type="Gene3D" id="3.30.1330.60">
    <property type="entry name" value="OmpA-like domain"/>
    <property type="match status" value="1"/>
</dbReference>
<dbReference type="InterPro" id="IPR036737">
    <property type="entry name" value="OmpA-like_sf"/>
</dbReference>
<sequence length="347" mass="38550">MSQRPDRRAAFAAVLALITASAAADVSREEIFVLNADGESYTVYKTLRSDLPGRALFLAEGESVDDYVYIHPADYRRETTDDGTRLVFDSGDYALMRADRFRDWQLTDNPDGSTTFHSWDGRELDNGHYGKWNSPDPFAHFSYVWILPANIEVLDAQSNRDGNWQQRGRTLAWRGEQINDLTFRIRFQRQAPETPTFRAVEADPELPDAERITLDSAVLFPSGRHRLTSAGEQLLAELAGRLKARGPTRVIVAGHTDNQPLKPYLRERYPSNWELSAARATGVVRFLAEQGVDAGILEARALGAEQPVADNDTAEGRARNRRIEITIAGAAASGQADTAATGDNESR</sequence>
<dbReference type="PANTHER" id="PTHR30329">
    <property type="entry name" value="STATOR ELEMENT OF FLAGELLAR MOTOR COMPLEX"/>
    <property type="match status" value="1"/>
</dbReference>
<dbReference type="InterPro" id="IPR050330">
    <property type="entry name" value="Bact_OuterMem_StrucFunc"/>
</dbReference>
<keyword evidence="5" id="KW-1185">Reference proteome</keyword>
<proteinExistence type="predicted"/>
<dbReference type="Pfam" id="PF00691">
    <property type="entry name" value="OmpA"/>
    <property type="match status" value="1"/>
</dbReference>
<keyword evidence="2" id="KW-0732">Signal</keyword>
<evidence type="ECO:0000313" key="4">
    <source>
        <dbReference type="EMBL" id="MDT0635774.1"/>
    </source>
</evidence>
<dbReference type="PANTHER" id="PTHR30329:SF20">
    <property type="entry name" value="EXPORTED PROTEIN"/>
    <property type="match status" value="1"/>
</dbReference>
<dbReference type="EMBL" id="JAVRIB010000013">
    <property type="protein sequence ID" value="MDT0635774.1"/>
    <property type="molecule type" value="Genomic_DNA"/>
</dbReference>
<dbReference type="PROSITE" id="PS51123">
    <property type="entry name" value="OMPA_2"/>
    <property type="match status" value="1"/>
</dbReference>
<accession>A0ABU3C2I9</accession>
<organism evidence="4 5">
    <name type="scientific">Spectribacter hydrogenoxidans</name>
    <dbReference type="NCBI Taxonomy" id="3075608"/>
    <lineage>
        <taxon>Bacteria</taxon>
        <taxon>Pseudomonadati</taxon>
        <taxon>Pseudomonadota</taxon>
        <taxon>Gammaproteobacteria</taxon>
        <taxon>Salinisphaerales</taxon>
        <taxon>Salinisphaeraceae</taxon>
        <taxon>Spectribacter</taxon>
    </lineage>
</organism>
<dbReference type="Proteomes" id="UP001251857">
    <property type="component" value="Unassembled WGS sequence"/>
</dbReference>
<protein>
    <submittedName>
        <fullName evidence="4">OmpA family protein</fullName>
    </submittedName>
</protein>
<dbReference type="SUPFAM" id="SSF103088">
    <property type="entry name" value="OmpA-like"/>
    <property type="match status" value="1"/>
</dbReference>